<dbReference type="AlphaFoldDB" id="A0A8C9G4C4"/>
<dbReference type="GO" id="GO:0005886">
    <property type="term" value="C:plasma membrane"/>
    <property type="evidence" value="ECO:0007669"/>
    <property type="project" value="TreeGrafter"/>
</dbReference>
<dbReference type="Gene3D" id="1.20.1250.20">
    <property type="entry name" value="MFS general substrate transporter like domains"/>
    <property type="match status" value="2"/>
</dbReference>
<keyword evidence="7" id="KW-1185">Reference proteome</keyword>
<dbReference type="Pfam" id="PF00083">
    <property type="entry name" value="Sugar_tr"/>
    <property type="match status" value="2"/>
</dbReference>
<accession>A0A8C9G4C4</accession>
<evidence type="ECO:0000313" key="6">
    <source>
        <dbReference type="Ensembl" id="ENSPSTP00000025555.1"/>
    </source>
</evidence>
<organism evidence="6 7">
    <name type="scientific">Pavo cristatus</name>
    <name type="common">Indian peafowl</name>
    <name type="synonym">Blue peafowl</name>
    <dbReference type="NCBI Taxonomy" id="9049"/>
    <lineage>
        <taxon>Eukaryota</taxon>
        <taxon>Metazoa</taxon>
        <taxon>Chordata</taxon>
        <taxon>Craniata</taxon>
        <taxon>Vertebrata</taxon>
        <taxon>Euteleostomi</taxon>
        <taxon>Archelosauria</taxon>
        <taxon>Archosauria</taxon>
        <taxon>Dinosauria</taxon>
        <taxon>Saurischia</taxon>
        <taxon>Theropoda</taxon>
        <taxon>Coelurosauria</taxon>
        <taxon>Aves</taxon>
        <taxon>Neognathae</taxon>
        <taxon>Galloanserae</taxon>
        <taxon>Galliformes</taxon>
        <taxon>Phasianidae</taxon>
        <taxon>Phasianinae</taxon>
        <taxon>Pavo</taxon>
    </lineage>
</organism>
<evidence type="ECO:0000256" key="1">
    <source>
        <dbReference type="ARBA" id="ARBA00004141"/>
    </source>
</evidence>
<protein>
    <submittedName>
        <fullName evidence="6">Uncharacterized protein</fullName>
    </submittedName>
</protein>
<dbReference type="InterPro" id="IPR005828">
    <property type="entry name" value="MFS_sugar_transport-like"/>
</dbReference>
<name>A0A8C9G4C4_PAVCR</name>
<feature type="transmembrane region" description="Helical" evidence="5">
    <location>
        <begin position="254"/>
        <end position="273"/>
    </location>
</feature>
<comment type="subcellular location">
    <subcellularLocation>
        <location evidence="1">Membrane</location>
        <topology evidence="1">Multi-pass membrane protein</topology>
    </subcellularLocation>
</comment>
<dbReference type="InterPro" id="IPR045263">
    <property type="entry name" value="GLUT"/>
</dbReference>
<evidence type="ECO:0000313" key="7">
    <source>
        <dbReference type="Proteomes" id="UP000694428"/>
    </source>
</evidence>
<reference evidence="6" key="1">
    <citation type="submission" date="2025-08" db="UniProtKB">
        <authorList>
            <consortium name="Ensembl"/>
        </authorList>
    </citation>
    <scope>IDENTIFICATION</scope>
</reference>
<dbReference type="PANTHER" id="PTHR23503:SF25">
    <property type="entry name" value="MAJOR FACILITATOR SUPERFAMILY (MFS) PROFILE DOMAIN-CONTAINING PROTEIN"/>
    <property type="match status" value="1"/>
</dbReference>
<keyword evidence="3 5" id="KW-1133">Transmembrane helix</keyword>
<dbReference type="Proteomes" id="UP000694428">
    <property type="component" value="Unplaced"/>
</dbReference>
<dbReference type="PANTHER" id="PTHR23503">
    <property type="entry name" value="SOLUTE CARRIER FAMILY 2"/>
    <property type="match status" value="1"/>
</dbReference>
<dbReference type="GO" id="GO:0070837">
    <property type="term" value="P:dehydroascorbic acid transport"/>
    <property type="evidence" value="ECO:0007669"/>
    <property type="project" value="TreeGrafter"/>
</dbReference>
<evidence type="ECO:0000256" key="5">
    <source>
        <dbReference type="SAM" id="Phobius"/>
    </source>
</evidence>
<reference evidence="6" key="2">
    <citation type="submission" date="2025-09" db="UniProtKB">
        <authorList>
            <consortium name="Ensembl"/>
        </authorList>
    </citation>
    <scope>IDENTIFICATION</scope>
</reference>
<keyword evidence="4 5" id="KW-0472">Membrane</keyword>
<dbReference type="InterPro" id="IPR036259">
    <property type="entry name" value="MFS_trans_sf"/>
</dbReference>
<dbReference type="GO" id="GO:0046323">
    <property type="term" value="P:D-glucose import"/>
    <property type="evidence" value="ECO:0007669"/>
    <property type="project" value="TreeGrafter"/>
</dbReference>
<dbReference type="GO" id="GO:0055056">
    <property type="term" value="F:D-glucose transmembrane transporter activity"/>
    <property type="evidence" value="ECO:0007669"/>
    <property type="project" value="TreeGrafter"/>
</dbReference>
<feature type="transmembrane region" description="Helical" evidence="5">
    <location>
        <begin position="171"/>
        <end position="191"/>
    </location>
</feature>
<feature type="transmembrane region" description="Helical" evidence="5">
    <location>
        <begin position="136"/>
        <end position="159"/>
    </location>
</feature>
<proteinExistence type="predicted"/>
<evidence type="ECO:0000256" key="4">
    <source>
        <dbReference type="ARBA" id="ARBA00023136"/>
    </source>
</evidence>
<feature type="transmembrane region" description="Helical" evidence="5">
    <location>
        <begin position="84"/>
        <end position="104"/>
    </location>
</feature>
<evidence type="ECO:0000256" key="2">
    <source>
        <dbReference type="ARBA" id="ARBA00022692"/>
    </source>
</evidence>
<dbReference type="Ensembl" id="ENSPSTT00000026881.1">
    <property type="protein sequence ID" value="ENSPSTP00000025555.1"/>
    <property type="gene ID" value="ENSPSTG00000018541.1"/>
</dbReference>
<sequence length="314" mass="33127">MPSFIRTWVTSPPTPITADGHSCPTARCDSGGLMVVAGCAAVGPPPFSSPVSAHLSAPQHIKAFYNATWSQRYGHGLPPGPLTLLYSLTVSIFALGGLVGSLLVGTLVARYGSGLLVLLAGGLMAFSRQLEAPEMVIIGRGVVCVAPSLSTAGVVPLYLGEIAPKNLRGFLGLLPSIFICLGVFCAQVLGLPELLGQVSRMGYHPMGYHPMGYCPVGCPPLGYSPVECSPPAPARPCAALPMTRLHLHSPQDRYWPLFLAVVSIPASLQLLLLHCFPESPRFLLIERNDICGATEGEGCPGWEPPVRVHPPTLP</sequence>
<dbReference type="SUPFAM" id="SSF103473">
    <property type="entry name" value="MFS general substrate transporter"/>
    <property type="match status" value="1"/>
</dbReference>
<evidence type="ECO:0000256" key="3">
    <source>
        <dbReference type="ARBA" id="ARBA00022989"/>
    </source>
</evidence>
<feature type="transmembrane region" description="Helical" evidence="5">
    <location>
        <begin position="111"/>
        <end position="130"/>
    </location>
</feature>
<keyword evidence="2 5" id="KW-0812">Transmembrane</keyword>